<evidence type="ECO:0000256" key="1">
    <source>
        <dbReference type="ARBA" id="ARBA00001947"/>
    </source>
</evidence>
<comment type="cofactor">
    <cofactor evidence="1">
        <name>Zn(2+)</name>
        <dbReference type="ChEBI" id="CHEBI:29105"/>
    </cofactor>
</comment>
<dbReference type="OrthoDB" id="3626597at2759"/>
<evidence type="ECO:0000256" key="2">
    <source>
        <dbReference type="ARBA" id="ARBA00004613"/>
    </source>
</evidence>
<dbReference type="GO" id="GO:0004181">
    <property type="term" value="F:metallocarboxypeptidase activity"/>
    <property type="evidence" value="ECO:0007669"/>
    <property type="project" value="InterPro"/>
</dbReference>
<keyword evidence="9" id="KW-0378">Hydrolase</keyword>
<evidence type="ECO:0000256" key="11">
    <source>
        <dbReference type="ARBA" id="ARBA00023049"/>
    </source>
</evidence>
<dbReference type="InterPro" id="IPR003146">
    <property type="entry name" value="M14A_act_pep"/>
</dbReference>
<comment type="caution">
    <text evidence="17">The sequence shown here is derived from an EMBL/GenBank/DDBJ whole genome shotgun (WGS) entry which is preliminary data.</text>
</comment>
<keyword evidence="10" id="KW-0862">Zinc</keyword>
<keyword evidence="11" id="KW-0482">Metalloprotease</keyword>
<dbReference type="Pfam" id="PF00246">
    <property type="entry name" value="Peptidase_M14"/>
    <property type="match status" value="2"/>
</dbReference>
<sequence length="741" mass="83139">MVAASKDNAFKQLMDKNEISYELKFADVQKLIDDETNGNVRAKRRQRESKMGWDYYARYSEIEEFVDGLHSTNDITVSVETIGSSFEGRNIRWISSATATWIINELVTRPFEYTDVLNGIDWYIVPLLNPDGYEYSHTTERFWRKTRSVIPGSSCKGVDPNRNFPFQFGGERTSPNPCSEIYRGSKPLSQNEAVALSNLMKRLLADETNVLSAYISIHAYGQYWFFPWGWKAGLYTDDFEEQLSLGLVVQAMKEVHGTNYTTGTAADILYPVGGASDDYGRNLGIKYTVTVELRNTENYLLNPSEIVPNAEELMAALKVVAARVRRGTESYSQALEAGIRRYDGYEVLSVIPDTLEKLGVLRHIHDSNDGSYDFWTDPVLNRKVDIMVAPELQEEFKQLLEKNGMAYKTKVNNVQSLINQERAANEKARLRNGNGKEGWDYYMRHNEIEEFIRSRPSTGDITVSVETIGTSYEGRNITAVKLSTSPTNSRGILIDANIHAREWITSATATWIINEFVTKPAQYGDLLDGVDYYIIPMVNPDGYEHCHTADRMWRKTRSVNAGSSCLGCDPNRNFPFQFGGEGTSSVPCSDIFKGDHALSESETKALSDYIVRLAGDENVDVRAYLTFHSYGQLWLLPWGYTAGTYPDDYEDQLSLGQAAIAALAGVHNTQYVTGSGADVLYGVGGASDDYGKFSGIKYSVTVEMRDDDEYGFVLPPDQIIPNAQEIMAALRVVAARVRDEA</sequence>
<evidence type="ECO:0000256" key="7">
    <source>
        <dbReference type="ARBA" id="ARBA00022723"/>
    </source>
</evidence>
<evidence type="ECO:0000256" key="13">
    <source>
        <dbReference type="ARBA" id="ARBA00057299"/>
    </source>
</evidence>
<comment type="similarity">
    <text evidence="3 15">Belongs to the peptidase M14 family.</text>
</comment>
<dbReference type="Gene3D" id="3.30.70.340">
    <property type="entry name" value="Metallocarboxypeptidase-like"/>
    <property type="match status" value="2"/>
</dbReference>
<dbReference type="FunFam" id="3.30.70.340:FF:000002">
    <property type="entry name" value="Carboxypeptidase A"/>
    <property type="match status" value="1"/>
</dbReference>
<accession>A0A1D2MNZ6</accession>
<name>A0A1D2MNZ6_ORCCI</name>
<dbReference type="STRING" id="48709.A0A1D2MNZ6"/>
<keyword evidence="5 17" id="KW-0121">Carboxypeptidase</keyword>
<keyword evidence="8" id="KW-0732">Signal</keyword>
<dbReference type="SMART" id="SM00631">
    <property type="entry name" value="Zn_pept"/>
    <property type="match status" value="2"/>
</dbReference>
<proteinExistence type="inferred from homology"/>
<feature type="domain" description="Peptidase M14" evidence="16">
    <location>
        <begin position="441"/>
        <end position="737"/>
    </location>
</feature>
<dbReference type="PANTHER" id="PTHR11705:SF91">
    <property type="entry name" value="FI01817P-RELATED"/>
    <property type="match status" value="1"/>
</dbReference>
<keyword evidence="4" id="KW-0964">Secreted</keyword>
<dbReference type="GO" id="GO:0008270">
    <property type="term" value="F:zinc ion binding"/>
    <property type="evidence" value="ECO:0007669"/>
    <property type="project" value="InterPro"/>
</dbReference>
<feature type="active site" description="Proton donor/acceptor" evidence="15">
    <location>
        <position position="292"/>
    </location>
</feature>
<evidence type="ECO:0000256" key="9">
    <source>
        <dbReference type="ARBA" id="ARBA00022801"/>
    </source>
</evidence>
<evidence type="ECO:0000256" key="10">
    <source>
        <dbReference type="ARBA" id="ARBA00022833"/>
    </source>
</evidence>
<comment type="function">
    <text evidence="13">Involved in the digestion of the blood meal.</text>
</comment>
<evidence type="ECO:0000256" key="15">
    <source>
        <dbReference type="PROSITE-ProRule" id="PRU01379"/>
    </source>
</evidence>
<gene>
    <name evidence="17" type="ORF">Ocin01_11946</name>
</gene>
<dbReference type="SUPFAM" id="SSF53187">
    <property type="entry name" value="Zn-dependent exopeptidases"/>
    <property type="match status" value="2"/>
</dbReference>
<dbReference type="InterPro" id="IPR036990">
    <property type="entry name" value="M14A-like_propep"/>
</dbReference>
<dbReference type="FunFam" id="3.40.630.10:FF:000040">
    <property type="entry name" value="zinc carboxypeptidase"/>
    <property type="match status" value="1"/>
</dbReference>
<evidence type="ECO:0000259" key="16">
    <source>
        <dbReference type="PROSITE" id="PS52035"/>
    </source>
</evidence>
<evidence type="ECO:0000256" key="12">
    <source>
        <dbReference type="ARBA" id="ARBA00023157"/>
    </source>
</evidence>
<evidence type="ECO:0000256" key="3">
    <source>
        <dbReference type="ARBA" id="ARBA00005988"/>
    </source>
</evidence>
<evidence type="ECO:0000313" key="18">
    <source>
        <dbReference type="Proteomes" id="UP000094527"/>
    </source>
</evidence>
<dbReference type="PANTHER" id="PTHR11705">
    <property type="entry name" value="PROTEASE FAMILY M14 CARBOXYPEPTIDASE A,B"/>
    <property type="match status" value="1"/>
</dbReference>
<keyword evidence="6" id="KW-0645">Protease</keyword>
<dbReference type="FunFam" id="3.40.630.10:FF:000084">
    <property type="entry name" value="Carboxypeptidase B2"/>
    <property type="match status" value="1"/>
</dbReference>
<protein>
    <recommendedName>
        <fullName evidence="14">Zinc carboxypeptidase A 1</fullName>
    </recommendedName>
</protein>
<evidence type="ECO:0000256" key="5">
    <source>
        <dbReference type="ARBA" id="ARBA00022645"/>
    </source>
</evidence>
<dbReference type="Pfam" id="PF02244">
    <property type="entry name" value="Propep_M14"/>
    <property type="match status" value="2"/>
</dbReference>
<reference evidence="17 18" key="1">
    <citation type="journal article" date="2016" name="Genome Biol. Evol.">
        <title>Gene Family Evolution Reflects Adaptation to Soil Environmental Stressors in the Genome of the Collembolan Orchesella cincta.</title>
        <authorList>
            <person name="Faddeeva-Vakhrusheva A."/>
            <person name="Derks M.F."/>
            <person name="Anvar S.Y."/>
            <person name="Agamennone V."/>
            <person name="Suring W."/>
            <person name="Smit S."/>
            <person name="van Straalen N.M."/>
            <person name="Roelofs D."/>
        </authorList>
    </citation>
    <scope>NUCLEOTIDE SEQUENCE [LARGE SCALE GENOMIC DNA]</scope>
    <source>
        <tissue evidence="17">Mixed pool</tissue>
    </source>
</reference>
<comment type="subcellular location">
    <subcellularLocation>
        <location evidence="2">Secreted</location>
    </subcellularLocation>
</comment>
<dbReference type="AlphaFoldDB" id="A0A1D2MNZ6"/>
<dbReference type="PRINTS" id="PR00765">
    <property type="entry name" value="CRBOXYPTASEA"/>
</dbReference>
<feature type="active site" description="Proton donor/acceptor" evidence="15">
    <location>
        <position position="703"/>
    </location>
</feature>
<evidence type="ECO:0000256" key="6">
    <source>
        <dbReference type="ARBA" id="ARBA00022670"/>
    </source>
</evidence>
<dbReference type="CDD" id="cd03860">
    <property type="entry name" value="M14_CP_A-B_like"/>
    <property type="match status" value="1"/>
</dbReference>
<evidence type="ECO:0000313" key="17">
    <source>
        <dbReference type="EMBL" id="ODM94733.1"/>
    </source>
</evidence>
<dbReference type="GO" id="GO:0005615">
    <property type="term" value="C:extracellular space"/>
    <property type="evidence" value="ECO:0007669"/>
    <property type="project" value="TreeGrafter"/>
</dbReference>
<dbReference type="Proteomes" id="UP000094527">
    <property type="component" value="Unassembled WGS sequence"/>
</dbReference>
<feature type="domain" description="Peptidase M14" evidence="16">
    <location>
        <begin position="33"/>
        <end position="324"/>
    </location>
</feature>
<dbReference type="EMBL" id="LJIJ01000761">
    <property type="protein sequence ID" value="ODM94733.1"/>
    <property type="molecule type" value="Genomic_DNA"/>
</dbReference>
<keyword evidence="12" id="KW-1015">Disulfide bond</keyword>
<dbReference type="Gene3D" id="3.40.630.10">
    <property type="entry name" value="Zn peptidases"/>
    <property type="match status" value="2"/>
</dbReference>
<keyword evidence="7" id="KW-0479">Metal-binding</keyword>
<keyword evidence="18" id="KW-1185">Reference proteome</keyword>
<evidence type="ECO:0000256" key="4">
    <source>
        <dbReference type="ARBA" id="ARBA00022525"/>
    </source>
</evidence>
<dbReference type="GO" id="GO:0006508">
    <property type="term" value="P:proteolysis"/>
    <property type="evidence" value="ECO:0007669"/>
    <property type="project" value="UniProtKB-KW"/>
</dbReference>
<dbReference type="PROSITE" id="PS52035">
    <property type="entry name" value="PEPTIDASE_M14"/>
    <property type="match status" value="2"/>
</dbReference>
<dbReference type="OMA" id="KEIHIMV"/>
<evidence type="ECO:0000256" key="14">
    <source>
        <dbReference type="ARBA" id="ARBA00069039"/>
    </source>
</evidence>
<dbReference type="InterPro" id="IPR000834">
    <property type="entry name" value="Peptidase_M14"/>
</dbReference>
<evidence type="ECO:0000256" key="8">
    <source>
        <dbReference type="ARBA" id="ARBA00022729"/>
    </source>
</evidence>
<organism evidence="17 18">
    <name type="scientific">Orchesella cincta</name>
    <name type="common">Springtail</name>
    <name type="synonym">Podura cincta</name>
    <dbReference type="NCBI Taxonomy" id="48709"/>
    <lineage>
        <taxon>Eukaryota</taxon>
        <taxon>Metazoa</taxon>
        <taxon>Ecdysozoa</taxon>
        <taxon>Arthropoda</taxon>
        <taxon>Hexapoda</taxon>
        <taxon>Collembola</taxon>
        <taxon>Entomobryomorpha</taxon>
        <taxon>Entomobryoidea</taxon>
        <taxon>Orchesellidae</taxon>
        <taxon>Orchesellinae</taxon>
        <taxon>Orchesella</taxon>
    </lineage>
</organism>
<dbReference type="SUPFAM" id="SSF54897">
    <property type="entry name" value="Protease propeptides/inhibitors"/>
    <property type="match status" value="2"/>
</dbReference>